<dbReference type="SMART" id="SM00674">
    <property type="entry name" value="CENPB"/>
    <property type="match status" value="1"/>
</dbReference>
<feature type="domain" description="HTH CENPB-type" evidence="3">
    <location>
        <begin position="1"/>
        <end position="60"/>
    </location>
</feature>
<dbReference type="OMA" id="CISTCFR"/>
<evidence type="ECO:0000256" key="1">
    <source>
        <dbReference type="ARBA" id="ARBA00023125"/>
    </source>
</evidence>
<evidence type="ECO:0000313" key="5">
    <source>
        <dbReference type="Proteomes" id="UP000008672"/>
    </source>
</evidence>
<reference evidence="4" key="2">
    <citation type="submission" date="2025-08" db="UniProtKB">
        <authorList>
            <consortium name="Ensembl"/>
        </authorList>
    </citation>
    <scope>IDENTIFICATION</scope>
</reference>
<name>H3AIV2_LATCH</name>
<dbReference type="AlphaFoldDB" id="H3AIV2"/>
<evidence type="ECO:0000313" key="4">
    <source>
        <dbReference type="Ensembl" id="ENSLACP00000009573.1"/>
    </source>
</evidence>
<dbReference type="Proteomes" id="UP000008672">
    <property type="component" value="Unassembled WGS sequence"/>
</dbReference>
<dbReference type="Gene3D" id="1.10.10.60">
    <property type="entry name" value="Homeodomain-like"/>
    <property type="match status" value="1"/>
</dbReference>
<reference evidence="4" key="3">
    <citation type="submission" date="2025-09" db="UniProtKB">
        <authorList>
            <consortium name="Ensembl"/>
        </authorList>
    </citation>
    <scope>IDENTIFICATION</scope>
</reference>
<dbReference type="PANTHER" id="PTHR19303">
    <property type="entry name" value="TRANSPOSON"/>
    <property type="match status" value="1"/>
</dbReference>
<keyword evidence="1" id="KW-0238">DNA-binding</keyword>
<accession>H3AIV2</accession>
<dbReference type="InterPro" id="IPR050863">
    <property type="entry name" value="CenT-Element_Derived"/>
</dbReference>
<feature type="compositionally biased region" description="Acidic residues" evidence="2">
    <location>
        <begin position="237"/>
        <end position="246"/>
    </location>
</feature>
<dbReference type="Pfam" id="PF03221">
    <property type="entry name" value="HTH_Tnp_Tc5"/>
    <property type="match status" value="1"/>
</dbReference>
<dbReference type="PANTHER" id="PTHR19303:SF73">
    <property type="entry name" value="PROTEIN PDC2"/>
    <property type="match status" value="1"/>
</dbReference>
<dbReference type="InterPro" id="IPR009057">
    <property type="entry name" value="Homeodomain-like_sf"/>
</dbReference>
<dbReference type="Ensembl" id="ENSLACT00000009646.1">
    <property type="protein sequence ID" value="ENSLACP00000009573.1"/>
    <property type="gene ID" value="ENSLACG00000008443.1"/>
</dbReference>
<keyword evidence="5" id="KW-1185">Reference proteome</keyword>
<sequence>DYKDLENVLFEWFKSVSDENVSLSGPMLAIKADELAKKLGHADFSAVERFKHRRGIVCTTVCGESESVNSDVLDDYVTTKLPILLIGYQPRDFFNIDETGLFYKLLPNRTLALKGEECHGGKHSKELIQHMLNCFERKQDTAIILHQGITFAHSAWHKVSSKCISTCFRKAGFVISGQTTDSDLSMWLEVQSKLQMSENINLDDYVDVDTEVVIAEKPTDDDIVASVQQKHSGRSEEDSEDEDKDEGTDLPKTRTFTEVLDSLACLRDYV</sequence>
<dbReference type="GeneTree" id="ENSGT00940000164756"/>
<protein>
    <recommendedName>
        <fullName evidence="3">HTH CENPB-type domain-containing protein</fullName>
    </recommendedName>
</protein>
<dbReference type="GO" id="GO:0003677">
    <property type="term" value="F:DNA binding"/>
    <property type="evidence" value="ECO:0007669"/>
    <property type="project" value="UniProtKB-KW"/>
</dbReference>
<evidence type="ECO:0000259" key="3">
    <source>
        <dbReference type="PROSITE" id="PS51253"/>
    </source>
</evidence>
<reference evidence="5" key="1">
    <citation type="submission" date="2011-08" db="EMBL/GenBank/DDBJ databases">
        <title>The draft genome of Latimeria chalumnae.</title>
        <authorList>
            <person name="Di Palma F."/>
            <person name="Alfoldi J."/>
            <person name="Johnson J."/>
            <person name="Berlin A."/>
            <person name="Gnerre S."/>
            <person name="Jaffe D."/>
            <person name="MacCallum I."/>
            <person name="Young S."/>
            <person name="Walker B.J."/>
            <person name="Lander E."/>
            <person name="Lindblad-Toh K."/>
        </authorList>
    </citation>
    <scope>NUCLEOTIDE SEQUENCE [LARGE SCALE GENOMIC DNA]</scope>
    <source>
        <strain evidence="5">Wild caught</strain>
    </source>
</reference>
<evidence type="ECO:0000256" key="2">
    <source>
        <dbReference type="SAM" id="MobiDB-lite"/>
    </source>
</evidence>
<dbReference type="HOGENOM" id="CLU_018294_0_2_1"/>
<dbReference type="GO" id="GO:0005634">
    <property type="term" value="C:nucleus"/>
    <property type="evidence" value="ECO:0007669"/>
    <property type="project" value="TreeGrafter"/>
</dbReference>
<dbReference type="InParanoid" id="H3AIV2"/>
<feature type="region of interest" description="Disordered" evidence="2">
    <location>
        <begin position="224"/>
        <end position="253"/>
    </location>
</feature>
<dbReference type="eggNOG" id="KOG3105">
    <property type="taxonomic scope" value="Eukaryota"/>
</dbReference>
<organism evidence="4 5">
    <name type="scientific">Latimeria chalumnae</name>
    <name type="common">Coelacanth</name>
    <dbReference type="NCBI Taxonomy" id="7897"/>
    <lineage>
        <taxon>Eukaryota</taxon>
        <taxon>Metazoa</taxon>
        <taxon>Chordata</taxon>
        <taxon>Craniata</taxon>
        <taxon>Vertebrata</taxon>
        <taxon>Euteleostomi</taxon>
        <taxon>Coelacanthiformes</taxon>
        <taxon>Coelacanthidae</taxon>
        <taxon>Latimeria</taxon>
    </lineage>
</organism>
<proteinExistence type="predicted"/>
<dbReference type="EMBL" id="AFYH01184702">
    <property type="status" value="NOT_ANNOTATED_CDS"/>
    <property type="molecule type" value="Genomic_DNA"/>
</dbReference>
<dbReference type="SUPFAM" id="SSF46689">
    <property type="entry name" value="Homeodomain-like"/>
    <property type="match status" value="1"/>
</dbReference>
<dbReference type="PROSITE" id="PS51253">
    <property type="entry name" value="HTH_CENPB"/>
    <property type="match status" value="1"/>
</dbReference>
<dbReference type="InterPro" id="IPR006600">
    <property type="entry name" value="HTH_CenpB_DNA-bd_dom"/>
</dbReference>
<dbReference type="Bgee" id="ENSLACG00000008443">
    <property type="expression patterns" value="Expressed in mesonephros"/>
</dbReference>